<dbReference type="Proteomes" id="UP000076574">
    <property type="component" value="Unassembled WGS sequence"/>
</dbReference>
<dbReference type="OrthoDB" id="8179590at2"/>
<dbReference type="EMBL" id="LVYV01000001">
    <property type="protein sequence ID" value="KZD25126.1"/>
    <property type="molecule type" value="Genomic_DNA"/>
</dbReference>
<evidence type="ECO:0000313" key="2">
    <source>
        <dbReference type="EMBL" id="KZD25126.1"/>
    </source>
</evidence>
<dbReference type="AlphaFoldDB" id="A0A164APT9"/>
<sequence>MNDSLDDILRQHARTPRLGALQLARLRQVISRCHGIVDWDGVSAVSQPGAVVIVFEATHAVRVQALIESLHENAIVILLVGESPAFDGLKSKLHAHGSLGAEGADAPHQVWWGGVKPLAVPTGLYRKQDTLFISSFEGSTTQDKDVGLTADLKRLGLDHVVTQISPDTGNARQGMSKVDFIIEQWSQACRPVFWIDAQARLANLPLLPHALGCDFAVNRRPNGVMNTGALFFHQTERAEALLDIWRRLTCRHSNLPESFLLDQAWALTNAQREIETAWLPNTYWQKDDVKPRADSTILAHACNNDDHPLEKFAEQMQLGRRFERHQAPEAHLVMKGAAGGRGLITVVIRDILAGSTSDIAESVEAAATAFAADNGGFSQMEIVLCGWEDEVRSVLQIEDYAWTLMTDVSERLRPNCFSSLKRRRAKHDLHAPESSLSSGSFPIGLAPNSDHQPDSSLPDRTRHSRTN</sequence>
<name>A0A164APT9_9BRAD</name>
<feature type="region of interest" description="Disordered" evidence="1">
    <location>
        <begin position="428"/>
        <end position="467"/>
    </location>
</feature>
<organism evidence="2 3">
    <name type="scientific">Tardiphaga robiniae</name>
    <dbReference type="NCBI Taxonomy" id="943830"/>
    <lineage>
        <taxon>Bacteria</taxon>
        <taxon>Pseudomonadati</taxon>
        <taxon>Pseudomonadota</taxon>
        <taxon>Alphaproteobacteria</taxon>
        <taxon>Hyphomicrobiales</taxon>
        <taxon>Nitrobacteraceae</taxon>
        <taxon>Tardiphaga</taxon>
    </lineage>
</organism>
<dbReference type="RefSeq" id="WP_068729066.1">
    <property type="nucleotide sequence ID" value="NZ_LVYV01000001.1"/>
</dbReference>
<feature type="compositionally biased region" description="Basic and acidic residues" evidence="1">
    <location>
        <begin position="451"/>
        <end position="461"/>
    </location>
</feature>
<proteinExistence type="predicted"/>
<protein>
    <submittedName>
        <fullName evidence="2">Uncharacterized protein</fullName>
    </submittedName>
</protein>
<evidence type="ECO:0000313" key="3">
    <source>
        <dbReference type="Proteomes" id="UP000076574"/>
    </source>
</evidence>
<gene>
    <name evidence="2" type="ORF">A4A58_01220</name>
</gene>
<accession>A0A164APT9</accession>
<comment type="caution">
    <text evidence="2">The sequence shown here is derived from an EMBL/GenBank/DDBJ whole genome shotgun (WGS) entry which is preliminary data.</text>
</comment>
<reference evidence="2 3" key="1">
    <citation type="submission" date="2016-03" db="EMBL/GenBank/DDBJ databases">
        <title>Microsymbionts genomes from the relict species Vavilovia formosa (Stev.) Fed.</title>
        <authorList>
            <person name="Kopat V."/>
            <person name="Chirak E."/>
            <person name="Kimeklis A."/>
            <person name="Andronov E."/>
        </authorList>
    </citation>
    <scope>NUCLEOTIDE SEQUENCE [LARGE SCALE GENOMIC DNA]</scope>
    <source>
        <strain evidence="2 3">Vaf07</strain>
    </source>
</reference>
<keyword evidence="3" id="KW-1185">Reference proteome</keyword>
<evidence type="ECO:0000256" key="1">
    <source>
        <dbReference type="SAM" id="MobiDB-lite"/>
    </source>
</evidence>